<dbReference type="Pfam" id="PF01555">
    <property type="entry name" value="N6_N4_Mtase"/>
    <property type="match status" value="1"/>
</dbReference>
<organism evidence="10">
    <name type="scientific">Thermogemmatispora argillosa</name>
    <dbReference type="NCBI Taxonomy" id="2045280"/>
    <lineage>
        <taxon>Bacteria</taxon>
        <taxon>Bacillati</taxon>
        <taxon>Chloroflexota</taxon>
        <taxon>Ktedonobacteria</taxon>
        <taxon>Thermogemmatisporales</taxon>
        <taxon>Thermogemmatisporaceae</taxon>
        <taxon>Thermogemmatispora</taxon>
    </lineage>
</organism>
<dbReference type="EC" id="2.1.1.113" evidence="2"/>
<evidence type="ECO:0000256" key="5">
    <source>
        <dbReference type="ARBA" id="ARBA00022691"/>
    </source>
</evidence>
<dbReference type="AlphaFoldDB" id="A0A455T2A3"/>
<dbReference type="GO" id="GO:0032259">
    <property type="term" value="P:methylation"/>
    <property type="evidence" value="ECO:0007669"/>
    <property type="project" value="UniProtKB-KW"/>
</dbReference>
<dbReference type="REBASE" id="310579">
    <property type="entry name" value="M.TspA32ORF22470P"/>
</dbReference>
<dbReference type="GO" id="GO:0015667">
    <property type="term" value="F:site-specific DNA-methyltransferase (cytosine-N4-specific) activity"/>
    <property type="evidence" value="ECO:0007669"/>
    <property type="project" value="UniProtKB-EC"/>
</dbReference>
<evidence type="ECO:0000313" key="10">
    <source>
        <dbReference type="EMBL" id="BBH94048.1"/>
    </source>
</evidence>
<dbReference type="GO" id="GO:0003677">
    <property type="term" value="F:DNA binding"/>
    <property type="evidence" value="ECO:0007669"/>
    <property type="project" value="UniProtKB-KW"/>
</dbReference>
<dbReference type="PRINTS" id="PR00506">
    <property type="entry name" value="D21N6MTFRASE"/>
</dbReference>
<evidence type="ECO:0000256" key="2">
    <source>
        <dbReference type="ARBA" id="ARBA00012185"/>
    </source>
</evidence>
<reference evidence="10" key="1">
    <citation type="submission" date="2018-12" db="EMBL/GenBank/DDBJ databases">
        <title>Novel natural products biosynthetic potential of the class Ktedonobacteria.</title>
        <authorList>
            <person name="Zheng Y."/>
            <person name="Saitou A."/>
            <person name="Wang C.M."/>
            <person name="Toyoda A."/>
            <person name="Minakuchi Y."/>
            <person name="Sekiguchi Y."/>
            <person name="Ueda K."/>
            <person name="Takano H."/>
            <person name="Sakai Y."/>
            <person name="Yokota A."/>
            <person name="Yabe S."/>
        </authorList>
    </citation>
    <scope>NUCLEOTIDE SEQUENCE</scope>
    <source>
        <strain evidence="10">A3-2</strain>
    </source>
</reference>
<dbReference type="EMBL" id="AP019377">
    <property type="protein sequence ID" value="BBH94048.1"/>
    <property type="molecule type" value="Genomic_DNA"/>
</dbReference>
<dbReference type="Gene3D" id="3.40.50.150">
    <property type="entry name" value="Vaccinia Virus protein VP39"/>
    <property type="match status" value="2"/>
</dbReference>
<dbReference type="GO" id="GO:0009307">
    <property type="term" value="P:DNA restriction-modification system"/>
    <property type="evidence" value="ECO:0007669"/>
    <property type="project" value="UniProtKB-KW"/>
</dbReference>
<evidence type="ECO:0000256" key="8">
    <source>
        <dbReference type="ARBA" id="ARBA00049120"/>
    </source>
</evidence>
<dbReference type="PROSITE" id="PS00093">
    <property type="entry name" value="N4_MTASE"/>
    <property type="match status" value="1"/>
</dbReference>
<evidence type="ECO:0000256" key="1">
    <source>
        <dbReference type="ARBA" id="ARBA00010203"/>
    </source>
</evidence>
<dbReference type="SUPFAM" id="SSF53335">
    <property type="entry name" value="S-adenosyl-L-methionine-dependent methyltransferases"/>
    <property type="match status" value="1"/>
</dbReference>
<name>A0A455T2A3_9CHLR</name>
<dbReference type="InterPro" id="IPR002941">
    <property type="entry name" value="DNA_methylase_N4/N6"/>
</dbReference>
<keyword evidence="7" id="KW-0238">DNA-binding</keyword>
<comment type="similarity">
    <text evidence="1">Belongs to the N(4)/N(6)-methyltransferase family. N(4) subfamily.</text>
</comment>
<evidence type="ECO:0000256" key="3">
    <source>
        <dbReference type="ARBA" id="ARBA00022603"/>
    </source>
</evidence>
<evidence type="ECO:0000259" key="9">
    <source>
        <dbReference type="Pfam" id="PF01555"/>
    </source>
</evidence>
<gene>
    <name evidence="10" type="ORF">KTA_22470</name>
</gene>
<accession>A0A455T2A3</accession>
<dbReference type="InterPro" id="IPR002295">
    <property type="entry name" value="N4/N6-MTase_EcoPI_Mod-like"/>
</dbReference>
<keyword evidence="4" id="KW-0808">Transferase</keyword>
<comment type="catalytic activity">
    <reaction evidence="8">
        <text>a 2'-deoxycytidine in DNA + S-adenosyl-L-methionine = an N(4)-methyl-2'-deoxycytidine in DNA + S-adenosyl-L-homocysteine + H(+)</text>
        <dbReference type="Rhea" id="RHEA:16857"/>
        <dbReference type="Rhea" id="RHEA-COMP:11369"/>
        <dbReference type="Rhea" id="RHEA-COMP:13674"/>
        <dbReference type="ChEBI" id="CHEBI:15378"/>
        <dbReference type="ChEBI" id="CHEBI:57856"/>
        <dbReference type="ChEBI" id="CHEBI:59789"/>
        <dbReference type="ChEBI" id="CHEBI:85452"/>
        <dbReference type="ChEBI" id="CHEBI:137933"/>
        <dbReference type="EC" id="2.1.1.113"/>
    </reaction>
</comment>
<sequence>MLLSSIRLLEQATSSLQEGWRTSAGHLDLQRRERTSLFPWRGQFSPQLVELLLKRYAGKSAVVLDPFVGSGTTLFEAARQGLSCYAADINPTAVALSRTVYFVRLTPSERLQLIQKAESLLKTAMQPAFRDLFSLENLEYELDDDAPPPEETIFSLIRETEDQFLRIILTNTLIGYFDNQTKRRKNNWYRSFYEQAAIIRDLPYSTAQYDVFHSDARTLPLANTSVQLIVTSPPYINVFNYHQNSRAAMERLGWNLLTIAHSEIGANRKHRQNRFLTVIQYALDMLAALREMHRLLSENGRLIIVIGRESTIRGVRLGNSRLITALALGGAGFQLASVEDRKFLNKFGEIIYEDVLHLTSSAVLPPINEDFARSLAICILIEAFQKNYKNSSLAGEILAAIGKACCVHLSPLFKPEHASGGFL</sequence>
<evidence type="ECO:0000256" key="4">
    <source>
        <dbReference type="ARBA" id="ARBA00022679"/>
    </source>
</evidence>
<dbReference type="InterPro" id="IPR029063">
    <property type="entry name" value="SAM-dependent_MTases_sf"/>
</dbReference>
<keyword evidence="6" id="KW-0680">Restriction system</keyword>
<proteinExistence type="inferred from homology"/>
<keyword evidence="5" id="KW-0949">S-adenosyl-L-methionine</keyword>
<dbReference type="InterPro" id="IPR017985">
    <property type="entry name" value="MeTrfase_CN4_CS"/>
</dbReference>
<keyword evidence="3" id="KW-0489">Methyltransferase</keyword>
<protein>
    <recommendedName>
        <fullName evidence="2">site-specific DNA-methyltransferase (cytosine-N(4)-specific)</fullName>
        <ecNumber evidence="2">2.1.1.113</ecNumber>
    </recommendedName>
</protein>
<feature type="domain" description="DNA methylase N-4/N-6" evidence="9">
    <location>
        <begin position="38"/>
        <end position="96"/>
    </location>
</feature>
<dbReference type="GO" id="GO:0008170">
    <property type="term" value="F:N-methyltransferase activity"/>
    <property type="evidence" value="ECO:0007669"/>
    <property type="project" value="InterPro"/>
</dbReference>
<evidence type="ECO:0000256" key="7">
    <source>
        <dbReference type="ARBA" id="ARBA00023125"/>
    </source>
</evidence>
<evidence type="ECO:0000256" key="6">
    <source>
        <dbReference type="ARBA" id="ARBA00022747"/>
    </source>
</evidence>